<keyword evidence="3" id="KW-1185">Reference proteome</keyword>
<dbReference type="EMBL" id="BAAASG010000028">
    <property type="protein sequence ID" value="GAA2521235.1"/>
    <property type="molecule type" value="Genomic_DNA"/>
</dbReference>
<name>A0ABP6AS38_STRLO</name>
<feature type="compositionally biased region" description="Low complexity" evidence="1">
    <location>
        <begin position="88"/>
        <end position="98"/>
    </location>
</feature>
<dbReference type="Proteomes" id="UP001501777">
    <property type="component" value="Unassembled WGS sequence"/>
</dbReference>
<evidence type="ECO:0000256" key="1">
    <source>
        <dbReference type="SAM" id="MobiDB-lite"/>
    </source>
</evidence>
<evidence type="ECO:0000313" key="3">
    <source>
        <dbReference type="Proteomes" id="UP001501777"/>
    </source>
</evidence>
<sequence>MYGRCGHVPLRRPGRRVPAYVPEGDRRRAAEGRARIRGDEPATTAFTAHHQLTFTAHHQLTFTALPDGTWQLTRERLTEQGPGPVNEPAPATRATPVRPGAVIDAPRSAITHPAPANPKNPGTGTPYGYAAMATYAEKYWKNRLEGPLDDDHYRSSSSGVPYLTCHDTDTYRQSPASLIASY</sequence>
<organism evidence="2 3">
    <name type="scientific">Streptomyces longisporus</name>
    <dbReference type="NCBI Taxonomy" id="1948"/>
    <lineage>
        <taxon>Bacteria</taxon>
        <taxon>Bacillati</taxon>
        <taxon>Actinomycetota</taxon>
        <taxon>Actinomycetes</taxon>
        <taxon>Kitasatosporales</taxon>
        <taxon>Streptomycetaceae</taxon>
        <taxon>Streptomyces</taxon>
    </lineage>
</organism>
<feature type="region of interest" description="Disordered" evidence="1">
    <location>
        <begin position="79"/>
        <end position="98"/>
    </location>
</feature>
<dbReference type="RefSeq" id="WP_344406557.1">
    <property type="nucleotide sequence ID" value="NZ_BAAASG010000028.1"/>
</dbReference>
<proteinExistence type="predicted"/>
<protein>
    <submittedName>
        <fullName evidence="2">Uncharacterized protein</fullName>
    </submittedName>
</protein>
<reference evidence="3" key="1">
    <citation type="journal article" date="2019" name="Int. J. Syst. Evol. Microbiol.">
        <title>The Global Catalogue of Microorganisms (GCM) 10K type strain sequencing project: providing services to taxonomists for standard genome sequencing and annotation.</title>
        <authorList>
            <consortium name="The Broad Institute Genomics Platform"/>
            <consortium name="The Broad Institute Genome Sequencing Center for Infectious Disease"/>
            <person name="Wu L."/>
            <person name="Ma J."/>
        </authorList>
    </citation>
    <scope>NUCLEOTIDE SEQUENCE [LARGE SCALE GENOMIC DNA]</scope>
    <source>
        <strain evidence="3">JCM 4395</strain>
    </source>
</reference>
<comment type="caution">
    <text evidence="2">The sequence shown here is derived from an EMBL/GenBank/DDBJ whole genome shotgun (WGS) entry which is preliminary data.</text>
</comment>
<accession>A0ABP6AS38</accession>
<gene>
    <name evidence="2" type="ORF">GCM10010276_84900</name>
</gene>
<evidence type="ECO:0000313" key="2">
    <source>
        <dbReference type="EMBL" id="GAA2521235.1"/>
    </source>
</evidence>